<dbReference type="SMART" id="SM00539">
    <property type="entry name" value="NIDO"/>
    <property type="match status" value="1"/>
</dbReference>
<organism evidence="3 4">
    <name type="scientific">Rotaria socialis</name>
    <dbReference type="NCBI Taxonomy" id="392032"/>
    <lineage>
        <taxon>Eukaryota</taxon>
        <taxon>Metazoa</taxon>
        <taxon>Spiralia</taxon>
        <taxon>Gnathifera</taxon>
        <taxon>Rotifera</taxon>
        <taxon>Eurotatoria</taxon>
        <taxon>Bdelloidea</taxon>
        <taxon>Philodinida</taxon>
        <taxon>Philodinidae</taxon>
        <taxon>Rotaria</taxon>
    </lineage>
</organism>
<dbReference type="EMBL" id="CAJNYT010001287">
    <property type="protein sequence ID" value="CAF3402944.1"/>
    <property type="molecule type" value="Genomic_DNA"/>
</dbReference>
<dbReference type="InterPro" id="IPR051495">
    <property type="entry name" value="Epithelial_Barrier/Signaling"/>
</dbReference>
<dbReference type="InterPro" id="IPR003886">
    <property type="entry name" value="NIDO_dom"/>
</dbReference>
<reference evidence="3" key="1">
    <citation type="submission" date="2021-02" db="EMBL/GenBank/DDBJ databases">
        <authorList>
            <person name="Nowell W R."/>
        </authorList>
    </citation>
    <scope>NUCLEOTIDE SEQUENCE</scope>
</reference>
<evidence type="ECO:0000313" key="3">
    <source>
        <dbReference type="EMBL" id="CAF3402944.1"/>
    </source>
</evidence>
<feature type="chain" id="PRO_5032656895" description="NIDO domain-containing protein" evidence="1">
    <location>
        <begin position="27"/>
        <end position="345"/>
    </location>
</feature>
<comment type="caution">
    <text evidence="3">The sequence shown here is derived from an EMBL/GenBank/DDBJ whole genome shotgun (WGS) entry which is preliminary data.</text>
</comment>
<evidence type="ECO:0000256" key="1">
    <source>
        <dbReference type="SAM" id="SignalP"/>
    </source>
</evidence>
<feature type="domain" description="NIDO" evidence="2">
    <location>
        <begin position="105"/>
        <end position="259"/>
    </location>
</feature>
<dbReference type="GO" id="GO:0007160">
    <property type="term" value="P:cell-matrix adhesion"/>
    <property type="evidence" value="ECO:0007669"/>
    <property type="project" value="InterPro"/>
</dbReference>
<protein>
    <recommendedName>
        <fullName evidence="2">NIDO domain-containing protein</fullName>
    </recommendedName>
</protein>
<accession>A0A818ACQ2</accession>
<dbReference type="PANTHER" id="PTHR13802:SF65">
    <property type="entry name" value="NIDOGEN"/>
    <property type="match status" value="1"/>
</dbReference>
<dbReference type="Pfam" id="PF06119">
    <property type="entry name" value="NIDO"/>
    <property type="match status" value="1"/>
</dbReference>
<keyword evidence="1" id="KW-0732">Signal</keyword>
<name>A0A818ACQ2_9BILA</name>
<proteinExistence type="predicted"/>
<feature type="signal peptide" evidence="1">
    <location>
        <begin position="1"/>
        <end position="26"/>
    </location>
</feature>
<dbReference type="AlphaFoldDB" id="A0A818ACQ2"/>
<dbReference type="PANTHER" id="PTHR13802">
    <property type="entry name" value="MUCIN 4-RELATED"/>
    <property type="match status" value="1"/>
</dbReference>
<evidence type="ECO:0000313" key="4">
    <source>
        <dbReference type="Proteomes" id="UP000663872"/>
    </source>
</evidence>
<evidence type="ECO:0000259" key="2">
    <source>
        <dbReference type="SMART" id="SM00539"/>
    </source>
</evidence>
<sequence>MMSRTALALVLLLVLHIIIQQHSCQAVQSLDDFFPVGFPAGDTSIPRNDDESYWSIQLPYLFPYFDNNHRQIYQVNNGLFSFLGPISTYNPIEFPIANDQRLITPSWSDIDTRGSTTNSSDNCVYHHVYTRRDLNSTNLAASVLDKVTFFVGQYFPRKTNFQSSMVIVGTWYRVEYYNSKTDKLNTFQMVLATDESRRFAFFLYNDLQWTSPDQSNSWARQALMQAMVLLLRCIGITLKGPCFSSNNSNIICRFDKFGTAKGLILNEFQATCVSLLAAYADTVELSVSFGEGNSLNYSGRFTYMPTTNDMLTKEEIIIRKNGKKPKCLSFGRTLLNLNGNFLRRM</sequence>
<gene>
    <name evidence="3" type="ORF">GRG538_LOCUS10183</name>
</gene>
<dbReference type="Proteomes" id="UP000663872">
    <property type="component" value="Unassembled WGS sequence"/>
</dbReference>